<accession>A0AAV8ZKY0</accession>
<dbReference type="Proteomes" id="UP001162156">
    <property type="component" value="Unassembled WGS sequence"/>
</dbReference>
<gene>
    <name evidence="1" type="ORF">NQ314_003987</name>
</gene>
<evidence type="ECO:0000313" key="1">
    <source>
        <dbReference type="EMBL" id="KAJ8965637.1"/>
    </source>
</evidence>
<proteinExistence type="predicted"/>
<comment type="caution">
    <text evidence="1">The sequence shown here is derived from an EMBL/GenBank/DDBJ whole genome shotgun (WGS) entry which is preliminary data.</text>
</comment>
<evidence type="ECO:0000313" key="2">
    <source>
        <dbReference type="Proteomes" id="UP001162156"/>
    </source>
</evidence>
<dbReference type="EMBL" id="JANEYF010001198">
    <property type="protein sequence ID" value="KAJ8965637.1"/>
    <property type="molecule type" value="Genomic_DNA"/>
</dbReference>
<dbReference type="AlphaFoldDB" id="A0AAV8ZKY0"/>
<protein>
    <submittedName>
        <fullName evidence="1">Uncharacterized protein</fullName>
    </submittedName>
</protein>
<keyword evidence="2" id="KW-1185">Reference proteome</keyword>
<reference evidence="1" key="1">
    <citation type="journal article" date="2023" name="Insect Mol. Biol.">
        <title>Genome sequencing provides insights into the evolution of gene families encoding plant cell wall-degrading enzymes in longhorned beetles.</title>
        <authorList>
            <person name="Shin N.R."/>
            <person name="Okamura Y."/>
            <person name="Kirsch R."/>
            <person name="Pauchet Y."/>
        </authorList>
    </citation>
    <scope>NUCLEOTIDE SEQUENCE</scope>
    <source>
        <strain evidence="1">RBIC_L_NR</strain>
    </source>
</reference>
<organism evidence="1 2">
    <name type="scientific">Rhamnusium bicolor</name>
    <dbReference type="NCBI Taxonomy" id="1586634"/>
    <lineage>
        <taxon>Eukaryota</taxon>
        <taxon>Metazoa</taxon>
        <taxon>Ecdysozoa</taxon>
        <taxon>Arthropoda</taxon>
        <taxon>Hexapoda</taxon>
        <taxon>Insecta</taxon>
        <taxon>Pterygota</taxon>
        <taxon>Neoptera</taxon>
        <taxon>Endopterygota</taxon>
        <taxon>Coleoptera</taxon>
        <taxon>Polyphaga</taxon>
        <taxon>Cucujiformia</taxon>
        <taxon>Chrysomeloidea</taxon>
        <taxon>Cerambycidae</taxon>
        <taxon>Lepturinae</taxon>
        <taxon>Rhagiini</taxon>
        <taxon>Rhamnusium</taxon>
    </lineage>
</organism>
<name>A0AAV8ZKY0_9CUCU</name>
<sequence>MRSAISAHERLTVTLRFLATGRSYEDLKFSTRISPQALSYIIPETCNAIHDVLQSYIKVSNKFVKSEHFI</sequence>